<evidence type="ECO:0000313" key="7">
    <source>
        <dbReference type="Proteomes" id="UP000734854"/>
    </source>
</evidence>
<evidence type="ECO:0000256" key="5">
    <source>
        <dbReference type="RuleBase" id="RU362057"/>
    </source>
</evidence>
<reference evidence="6 7" key="1">
    <citation type="submission" date="2020-08" db="EMBL/GenBank/DDBJ databases">
        <title>Plant Genome Project.</title>
        <authorList>
            <person name="Zhang R.-G."/>
        </authorList>
    </citation>
    <scope>NUCLEOTIDE SEQUENCE [LARGE SCALE GENOMIC DNA]</scope>
    <source>
        <tissue evidence="6">Rhizome</tissue>
    </source>
</reference>
<evidence type="ECO:0000256" key="2">
    <source>
        <dbReference type="ARBA" id="ARBA00022676"/>
    </source>
</evidence>
<keyword evidence="3 4" id="KW-0808">Transferase</keyword>
<dbReference type="CDD" id="cd03784">
    <property type="entry name" value="GT1_Gtf-like"/>
    <property type="match status" value="1"/>
</dbReference>
<dbReference type="PROSITE" id="PS00375">
    <property type="entry name" value="UDPGT"/>
    <property type="match status" value="1"/>
</dbReference>
<evidence type="ECO:0000256" key="4">
    <source>
        <dbReference type="RuleBase" id="RU003718"/>
    </source>
</evidence>
<dbReference type="Proteomes" id="UP000734854">
    <property type="component" value="Unassembled WGS sequence"/>
</dbReference>
<dbReference type="PANTHER" id="PTHR48048:SF30">
    <property type="entry name" value="GLYCOSYLTRANSFERASE"/>
    <property type="match status" value="1"/>
</dbReference>
<comment type="similarity">
    <text evidence="1 4">Belongs to the UDP-glycosyltransferase family.</text>
</comment>
<dbReference type="InterPro" id="IPR050481">
    <property type="entry name" value="UDP-glycosyltransf_plant"/>
</dbReference>
<dbReference type="FunFam" id="3.40.50.2000:FF:000089">
    <property type="entry name" value="Glycosyltransferase"/>
    <property type="match status" value="1"/>
</dbReference>
<dbReference type="EC" id="2.4.1.-" evidence="5"/>
<dbReference type="FunFam" id="3.40.50.2000:FF:000056">
    <property type="entry name" value="Glycosyltransferase"/>
    <property type="match status" value="1"/>
</dbReference>
<dbReference type="PANTHER" id="PTHR48048">
    <property type="entry name" value="GLYCOSYLTRANSFERASE"/>
    <property type="match status" value="1"/>
</dbReference>
<dbReference type="Pfam" id="PF00201">
    <property type="entry name" value="UDPGT"/>
    <property type="match status" value="1"/>
</dbReference>
<dbReference type="OrthoDB" id="747132at2759"/>
<dbReference type="EMBL" id="JACMSC010000011">
    <property type="protein sequence ID" value="KAG6502165.1"/>
    <property type="molecule type" value="Genomic_DNA"/>
</dbReference>
<evidence type="ECO:0000256" key="1">
    <source>
        <dbReference type="ARBA" id="ARBA00009995"/>
    </source>
</evidence>
<accession>A0A8J5L6G9</accession>
<gene>
    <name evidence="6" type="ORF">ZIOFF_042054</name>
</gene>
<dbReference type="GO" id="GO:0035251">
    <property type="term" value="F:UDP-glucosyltransferase activity"/>
    <property type="evidence" value="ECO:0007669"/>
    <property type="project" value="InterPro"/>
</dbReference>
<keyword evidence="2 4" id="KW-0328">Glycosyltransferase</keyword>
<name>A0A8J5L6G9_ZINOF</name>
<sequence>MAQARVAILPLPSAGHLKSTLEMANLLHRYHFSVTVLVVPVPNYPVGDYIATIAASGLDIDFWHIQAVDPPKCADGLEDFITAYMEKQNHHIKSALHDLLRSDDAPLAALIVDLFATGAIDVAAELGVPCYVYFATNAAFLALMLYLPTLEEKFPEEFEEMEEEVRVPGVCPIPPISMPSPFMRKKSGRYTCFVHHGRRYSELKGILVNTFTDLEPATLRALEEGLCAPGRRTPPVYPVGPLIAREEGEKSRHHECVAWLDGQPTRSVVFLCFGSRGCFSAAQVGEIAAGLERSGCRFLWALRVASEEVVLGMRKPADAKLEEVLPEGFLERTKARGMVWPSWAPQAEILAHRAAGGFVTHCGWNSCLESLQCGVPLLGWPLYAEQHSNAVVMAEEMGVALQLKVERANDNFVKAEELERGVRALMGESEEGRRVRAKAEEMMAAAKKAWEQGGSSSVNMEALVKELLAK</sequence>
<dbReference type="InterPro" id="IPR035595">
    <property type="entry name" value="UDP_glycos_trans_CS"/>
</dbReference>
<dbReference type="AlphaFoldDB" id="A0A8J5L6G9"/>
<keyword evidence="7" id="KW-1185">Reference proteome</keyword>
<comment type="caution">
    <text evidence="6">The sequence shown here is derived from an EMBL/GenBank/DDBJ whole genome shotgun (WGS) entry which is preliminary data.</text>
</comment>
<organism evidence="6 7">
    <name type="scientific">Zingiber officinale</name>
    <name type="common">Ginger</name>
    <name type="synonym">Amomum zingiber</name>
    <dbReference type="NCBI Taxonomy" id="94328"/>
    <lineage>
        <taxon>Eukaryota</taxon>
        <taxon>Viridiplantae</taxon>
        <taxon>Streptophyta</taxon>
        <taxon>Embryophyta</taxon>
        <taxon>Tracheophyta</taxon>
        <taxon>Spermatophyta</taxon>
        <taxon>Magnoliopsida</taxon>
        <taxon>Liliopsida</taxon>
        <taxon>Zingiberales</taxon>
        <taxon>Zingiberaceae</taxon>
        <taxon>Zingiber</taxon>
    </lineage>
</organism>
<dbReference type="InterPro" id="IPR002213">
    <property type="entry name" value="UDP_glucos_trans"/>
</dbReference>
<proteinExistence type="inferred from homology"/>
<evidence type="ECO:0000313" key="6">
    <source>
        <dbReference type="EMBL" id="KAG6502165.1"/>
    </source>
</evidence>
<evidence type="ECO:0000256" key="3">
    <source>
        <dbReference type="ARBA" id="ARBA00022679"/>
    </source>
</evidence>
<protein>
    <recommendedName>
        <fullName evidence="5">Glycosyltransferase</fullName>
        <ecNumber evidence="5">2.4.1.-</ecNumber>
    </recommendedName>
</protein>